<dbReference type="Proteomes" id="UP000683360">
    <property type="component" value="Unassembled WGS sequence"/>
</dbReference>
<comment type="subcellular location">
    <subcellularLocation>
        <location evidence="1">Membrane</location>
    </subcellularLocation>
</comment>
<proteinExistence type="inferred from homology"/>
<comment type="similarity">
    <text evidence="2">Belongs to the CD225/Dispanin family.</text>
</comment>
<keyword evidence="5 6" id="KW-0472">Membrane</keyword>
<dbReference type="OrthoDB" id="10038436at2759"/>
<keyword evidence="3 6" id="KW-0812">Transmembrane</keyword>
<keyword evidence="4 6" id="KW-1133">Transmembrane helix</keyword>
<dbReference type="InterPro" id="IPR051423">
    <property type="entry name" value="CD225/Dispanin"/>
</dbReference>
<dbReference type="InterPro" id="IPR007593">
    <property type="entry name" value="CD225/Dispanin_fam"/>
</dbReference>
<evidence type="ECO:0000313" key="7">
    <source>
        <dbReference type="EMBL" id="CAG2212038.1"/>
    </source>
</evidence>
<dbReference type="PANTHER" id="PTHR14948">
    <property type="entry name" value="NG5"/>
    <property type="match status" value="1"/>
</dbReference>
<accession>A0A8S3S0T9</accession>
<sequence length="164" mass="18773">MPEYIHSKTSSFIMKTRTDARGQSTHRNHVAVCINFRQYYRSVYRSDDKVSIKMRNQGYGAMNDQQESTPLNPKGPGLAPTVAFVRRQTKDYKFGSILVSVFCFFPVGLIALYFSYQVSKFYLRGDLDRSVTSSERTKSLIQITVVIGCLIWFGAIFGLLYTTY</sequence>
<organism evidence="7 8">
    <name type="scientific">Mytilus edulis</name>
    <name type="common">Blue mussel</name>
    <dbReference type="NCBI Taxonomy" id="6550"/>
    <lineage>
        <taxon>Eukaryota</taxon>
        <taxon>Metazoa</taxon>
        <taxon>Spiralia</taxon>
        <taxon>Lophotrochozoa</taxon>
        <taxon>Mollusca</taxon>
        <taxon>Bivalvia</taxon>
        <taxon>Autobranchia</taxon>
        <taxon>Pteriomorphia</taxon>
        <taxon>Mytilida</taxon>
        <taxon>Mytiloidea</taxon>
        <taxon>Mytilidae</taxon>
        <taxon>Mytilinae</taxon>
        <taxon>Mytilus</taxon>
    </lineage>
</organism>
<dbReference type="GO" id="GO:0016020">
    <property type="term" value="C:membrane"/>
    <property type="evidence" value="ECO:0007669"/>
    <property type="project" value="UniProtKB-SubCell"/>
</dbReference>
<feature type="transmembrane region" description="Helical" evidence="6">
    <location>
        <begin position="94"/>
        <end position="116"/>
    </location>
</feature>
<evidence type="ECO:0000256" key="2">
    <source>
        <dbReference type="ARBA" id="ARBA00006843"/>
    </source>
</evidence>
<evidence type="ECO:0000313" key="8">
    <source>
        <dbReference type="Proteomes" id="UP000683360"/>
    </source>
</evidence>
<keyword evidence="8" id="KW-1185">Reference proteome</keyword>
<feature type="transmembrane region" description="Helical" evidence="6">
    <location>
        <begin position="140"/>
        <end position="161"/>
    </location>
</feature>
<evidence type="ECO:0000256" key="1">
    <source>
        <dbReference type="ARBA" id="ARBA00004370"/>
    </source>
</evidence>
<dbReference type="Pfam" id="PF04505">
    <property type="entry name" value="CD225"/>
    <property type="match status" value="1"/>
</dbReference>
<dbReference type="PANTHER" id="PTHR14948:SF18">
    <property type="entry name" value="PROLINE RICH TRANSMEMBRANE PROTEIN 1B"/>
    <property type="match status" value="1"/>
</dbReference>
<name>A0A8S3S0T9_MYTED</name>
<dbReference type="AlphaFoldDB" id="A0A8S3S0T9"/>
<comment type="caution">
    <text evidence="7">The sequence shown here is derived from an EMBL/GenBank/DDBJ whole genome shotgun (WGS) entry which is preliminary data.</text>
</comment>
<evidence type="ECO:0000256" key="4">
    <source>
        <dbReference type="ARBA" id="ARBA00022989"/>
    </source>
</evidence>
<dbReference type="EMBL" id="CAJPWZ010001285">
    <property type="protein sequence ID" value="CAG2212038.1"/>
    <property type="molecule type" value="Genomic_DNA"/>
</dbReference>
<reference evidence="7" key="1">
    <citation type="submission" date="2021-03" db="EMBL/GenBank/DDBJ databases">
        <authorList>
            <person name="Bekaert M."/>
        </authorList>
    </citation>
    <scope>NUCLEOTIDE SEQUENCE</scope>
</reference>
<protein>
    <submittedName>
        <fullName evidence="7">Uncharacterized protein</fullName>
    </submittedName>
</protein>
<evidence type="ECO:0000256" key="5">
    <source>
        <dbReference type="ARBA" id="ARBA00023136"/>
    </source>
</evidence>
<evidence type="ECO:0000256" key="3">
    <source>
        <dbReference type="ARBA" id="ARBA00022692"/>
    </source>
</evidence>
<evidence type="ECO:0000256" key="6">
    <source>
        <dbReference type="SAM" id="Phobius"/>
    </source>
</evidence>
<gene>
    <name evidence="7" type="ORF">MEDL_26035</name>
</gene>